<dbReference type="InterPro" id="IPR001034">
    <property type="entry name" value="DeoR_HTH"/>
</dbReference>
<dbReference type="Gene3D" id="3.40.50.1360">
    <property type="match status" value="1"/>
</dbReference>
<dbReference type="SMART" id="SM01134">
    <property type="entry name" value="DeoRC"/>
    <property type="match status" value="1"/>
</dbReference>
<dbReference type="InterPro" id="IPR036388">
    <property type="entry name" value="WH-like_DNA-bd_sf"/>
</dbReference>
<evidence type="ECO:0000259" key="3">
    <source>
        <dbReference type="PROSITE" id="PS51000"/>
    </source>
</evidence>
<dbReference type="GO" id="GO:0003700">
    <property type="term" value="F:DNA-binding transcription factor activity"/>
    <property type="evidence" value="ECO:0007669"/>
    <property type="project" value="InterPro"/>
</dbReference>
<evidence type="ECO:0000256" key="1">
    <source>
        <dbReference type="ARBA" id="ARBA00023015"/>
    </source>
</evidence>
<dbReference type="AlphaFoldDB" id="A0A7G9GRB4"/>
<dbReference type="SUPFAM" id="SSF46785">
    <property type="entry name" value="Winged helix' DNA-binding domain"/>
    <property type="match status" value="1"/>
</dbReference>
<dbReference type="PANTHER" id="PTHR30363:SF44">
    <property type="entry name" value="AGA OPERON TRANSCRIPTIONAL REPRESSOR-RELATED"/>
    <property type="match status" value="1"/>
</dbReference>
<dbReference type="PROSITE" id="PS51000">
    <property type="entry name" value="HTH_DEOR_2"/>
    <property type="match status" value="1"/>
</dbReference>
<feature type="domain" description="HTH deoR-type" evidence="3">
    <location>
        <begin position="8"/>
        <end position="63"/>
    </location>
</feature>
<dbReference type="InterPro" id="IPR050313">
    <property type="entry name" value="Carb_Metab_HTH_regulators"/>
</dbReference>
<proteinExistence type="predicted"/>
<keyword evidence="1" id="KW-0805">Transcription regulation</keyword>
<organism evidence="4 5">
    <name type="scientific">[Eubacterium] hominis</name>
    <dbReference type="NCBI Taxonomy" id="2764325"/>
    <lineage>
        <taxon>Bacteria</taxon>
        <taxon>Bacillati</taxon>
        <taxon>Bacillota</taxon>
        <taxon>Erysipelotrichia</taxon>
        <taxon>Erysipelotrichales</taxon>
        <taxon>Erysipelotrichaceae</taxon>
        <taxon>Amedibacillus</taxon>
    </lineage>
</organism>
<dbReference type="Proteomes" id="UP000515856">
    <property type="component" value="Chromosome"/>
</dbReference>
<protein>
    <submittedName>
        <fullName evidence="4">DeoR/GlpR transcriptional regulator</fullName>
    </submittedName>
</protein>
<dbReference type="Pfam" id="PF08220">
    <property type="entry name" value="HTH_DeoR"/>
    <property type="match status" value="1"/>
</dbReference>
<dbReference type="InterPro" id="IPR036390">
    <property type="entry name" value="WH_DNA-bd_sf"/>
</dbReference>
<dbReference type="SMART" id="SM00420">
    <property type="entry name" value="HTH_DEOR"/>
    <property type="match status" value="1"/>
</dbReference>
<dbReference type="Pfam" id="PF00455">
    <property type="entry name" value="DeoRC"/>
    <property type="match status" value="1"/>
</dbReference>
<keyword evidence="5" id="KW-1185">Reference proteome</keyword>
<dbReference type="KEGG" id="ehn:H9Q80_05175"/>
<evidence type="ECO:0000313" key="4">
    <source>
        <dbReference type="EMBL" id="QNM13346.1"/>
    </source>
</evidence>
<evidence type="ECO:0000313" key="5">
    <source>
        <dbReference type="Proteomes" id="UP000515856"/>
    </source>
</evidence>
<dbReference type="SUPFAM" id="SSF100950">
    <property type="entry name" value="NagB/RpiA/CoA transferase-like"/>
    <property type="match status" value="1"/>
</dbReference>
<gene>
    <name evidence="4" type="ORF">H9Q80_05175</name>
</gene>
<dbReference type="InterPro" id="IPR014036">
    <property type="entry name" value="DeoR-like_C"/>
</dbReference>
<dbReference type="Gene3D" id="1.10.10.10">
    <property type="entry name" value="Winged helix-like DNA-binding domain superfamily/Winged helix DNA-binding domain"/>
    <property type="match status" value="1"/>
</dbReference>
<evidence type="ECO:0000256" key="2">
    <source>
        <dbReference type="ARBA" id="ARBA00023163"/>
    </source>
</evidence>
<dbReference type="PRINTS" id="PR00037">
    <property type="entry name" value="HTHLACR"/>
</dbReference>
<dbReference type="InterPro" id="IPR037171">
    <property type="entry name" value="NagB/RpiA_transferase-like"/>
</dbReference>
<reference evidence="4 5" key="1">
    <citation type="submission" date="2020-08" db="EMBL/GenBank/DDBJ databases">
        <authorList>
            <person name="Liu C."/>
            <person name="Sun Q."/>
        </authorList>
    </citation>
    <scope>NUCLEOTIDE SEQUENCE [LARGE SCALE GENOMIC DNA]</scope>
    <source>
        <strain evidence="4 5">NSJ-61</strain>
    </source>
</reference>
<dbReference type="RefSeq" id="WP_117536526.1">
    <property type="nucleotide sequence ID" value="NZ_CP060636.1"/>
</dbReference>
<sequence>MKSEQSNIDKRQRLIIEILKTKHTITVKELSDILHINPITIRRDLSVLEKEGHIEKYYGGARLIQGNNQYSYIDHTKIALAEYAASFIDDFDIIFINSSSTALLVIPFIKRKAVTIITNNANVLHMQHDANVSIFLTGGILHNPKKSLIGDLALTNLKKVMATKCFIGCDGISYEHGITTNICEETNINQMMIAHSKQTFVITEHQKIGRKKDFITSTISDIHHLITDHNCPTDLLKSFEKASITLHVI</sequence>
<name>A0A7G9GRB4_9FIRM</name>
<keyword evidence="2" id="KW-0804">Transcription</keyword>
<accession>A0A7G9GRB4</accession>
<dbReference type="PANTHER" id="PTHR30363">
    <property type="entry name" value="HTH-TYPE TRANSCRIPTIONAL REGULATOR SRLR-RELATED"/>
    <property type="match status" value="1"/>
</dbReference>
<dbReference type="EMBL" id="CP060636">
    <property type="protein sequence ID" value="QNM13346.1"/>
    <property type="molecule type" value="Genomic_DNA"/>
</dbReference>